<sequence>MDYGGDFRNSLTYSRDSMPLSDSATDTVSPASNPPQDDLFALIDLAAPNPPNDDSYVQKLEDPALSSKAFAEDLAGLQPTPMDMSKLTFSKKNSTGAASLLPLQTRSLRRNKRGGNRFDELSHNRCSTPESIASEMDPYTQWYQLMQKYYKRFYPGYEFGSSTASSLTHRAQRHVPISAVPLTQTTPQAVNQQQMQQHPQPPFNFPGWPPMSVQGRSRVPGGQMQMPGFGQVSDYAAYYYQYYMGAWAAANGWPVSTGRTTPKVFIEPHIRATLTTPGLLIQILPNRPQDGEPGRVELLDISQLASDVVAEVTNRLSAVSMTSRGNKTAARHQQHFPNSYTASDGYLASSTNDDLDSRIGEDDLIDEEEEEEYIGLVNAWDRTDHILYPGPLCQGTTLKHDVQAFLRGKVEDIQDRMPVDWDSAGILLSYLELLVKNNGVVHPGDVVNLLMGSDSSRLIYDYPTSNTISSVAPFPTLANRVTRQSSFNIPQISAMGGGSGGLYLDSNSGRESPRVTLTHSASMGGFQQQPGSGRTSVAGSSTGGMSISRMMRKGLLAEYGSAQEKEAAALQRFRELLMHGHSLKALDQACQTQLWGHAFALAMRLGPGPLDRVMEKFLSRAVNPADPLLTLYQLTAGEIPRSVDQLAYAGGADTGDWRPHLAMLLSAPEGHGDLARESLERMGESLLARRLLFAAHLCFLLASSYSDQGTATTPRLHSRIWLLGVAAPTSKSSEESSGRFVMTTEVERASTEAIQLTEVYEFALALATRDKHFFLPNFLPFKFAYCLRLIDAGLIETAFRYLEVLSDSISTLLEQEVEESCTSPIDLRALFLIASQCLRLSERLRHHPEVGSFEMEGDSHSNVFRGGFTSPCPRWMERLRNVFERISSVLGLPNSDRPYVDPLRVSSSQEPPAQQQQQDQGPPQQNQVSQPAQVRTIVASTVQQQQPSYQQPLSRNSKQPEQQQPQLQRQQDSPKPMNQPPQQQQTFHQSPVHQVQQQPKQALASQNQHLSGPQYQSTVHDNGPSPSQPSSPTFYQEQRRMSHEARNAPPTPQQSQQNQFQDQPLAPILPPASPTMRVENHQTHQKSPVGASKNNLGFFVPTFNPSADSTMESAANVEAPTIASGYDYFADLAASQPISRSRTVSMASSQDDSIPHPSSPSPVSPQVPQVSAQIQRKSSRNVPQPPANSSGSFLRDNRTRNTQINTRTNHAAPFTTAPSQPPVSVDNRRKANGQPQQSQQQSQAEKQEEEKKEDNNGGQSGKSGWLSGFFGRIKGAQEVYLPDDSNPTIVWDEATGRWRDKLGGDQEVDAPPPPPQMSAVPAMSQNNTPMGHPGAPPTSNPVPLHVLAGGSSGSGSGGATTRSRYVNVLAKQGVSIGPKAVNLTPPLPPTFLPPS</sequence>
<feature type="region of interest" description="Disordered" evidence="6">
    <location>
        <begin position="891"/>
        <end position="1094"/>
    </location>
</feature>
<feature type="compositionally biased region" description="Polar residues" evidence="6">
    <location>
        <begin position="1009"/>
        <end position="1036"/>
    </location>
</feature>
<dbReference type="GO" id="GO:0012507">
    <property type="term" value="C:ER to Golgi transport vesicle membrane"/>
    <property type="evidence" value="ECO:0007669"/>
    <property type="project" value="TreeGrafter"/>
</dbReference>
<dbReference type="PANTHER" id="PTHR13402:SF6">
    <property type="entry name" value="SECRETORY 16, ISOFORM I"/>
    <property type="match status" value="1"/>
</dbReference>
<dbReference type="Proteomes" id="UP000321570">
    <property type="component" value="Unassembled WGS sequence"/>
</dbReference>
<protein>
    <recommendedName>
        <fullName evidence="7">Sec16 Sec23-binding domain-containing protein</fullName>
    </recommendedName>
</protein>
<keyword evidence="4" id="KW-0256">Endoplasmic reticulum</keyword>
<feature type="compositionally biased region" description="Basic and acidic residues" evidence="6">
    <location>
        <begin position="1294"/>
        <end position="1304"/>
    </location>
</feature>
<evidence type="ECO:0000256" key="1">
    <source>
        <dbReference type="ARBA" id="ARBA00004240"/>
    </source>
</evidence>
<comment type="subcellular location">
    <subcellularLocation>
        <location evidence="1">Endoplasmic reticulum</location>
    </subcellularLocation>
</comment>
<keyword evidence="5" id="KW-0931">ER-Golgi transport</keyword>
<evidence type="ECO:0000256" key="6">
    <source>
        <dbReference type="SAM" id="MobiDB-lite"/>
    </source>
</evidence>
<dbReference type="Gene3D" id="1.25.40.1030">
    <property type="match status" value="1"/>
</dbReference>
<dbReference type="GO" id="GO:0070971">
    <property type="term" value="C:endoplasmic reticulum exit site"/>
    <property type="evidence" value="ECO:0007669"/>
    <property type="project" value="TreeGrafter"/>
</dbReference>
<evidence type="ECO:0000313" key="9">
    <source>
        <dbReference type="Proteomes" id="UP000321570"/>
    </source>
</evidence>
<dbReference type="GO" id="GO:0016192">
    <property type="term" value="P:vesicle-mediated transport"/>
    <property type="evidence" value="ECO:0007669"/>
    <property type="project" value="UniProtKB-KW"/>
</dbReference>
<comment type="similarity">
    <text evidence="2">Belongs to the SEC16 family.</text>
</comment>
<feature type="compositionally biased region" description="Polar residues" evidence="6">
    <location>
        <begin position="9"/>
        <end position="35"/>
    </location>
</feature>
<feature type="domain" description="Sec16 Sec23-binding" evidence="7">
    <location>
        <begin position="574"/>
        <end position="813"/>
    </location>
</feature>
<evidence type="ECO:0000256" key="2">
    <source>
        <dbReference type="ARBA" id="ARBA00005927"/>
    </source>
</evidence>
<feature type="compositionally biased region" description="Low complexity" evidence="6">
    <location>
        <begin position="1200"/>
        <end position="1209"/>
    </location>
</feature>
<dbReference type="InterPro" id="IPR024298">
    <property type="entry name" value="Sec16_Sec23-bd"/>
</dbReference>
<feature type="compositionally biased region" description="Low complexity" evidence="6">
    <location>
        <begin position="906"/>
        <end position="931"/>
    </location>
</feature>
<gene>
    <name evidence="8" type="ORF">WMSIL1_LOCUS12594</name>
</gene>
<dbReference type="PANTHER" id="PTHR13402">
    <property type="entry name" value="RGPR-RELATED"/>
    <property type="match status" value="1"/>
</dbReference>
<feature type="region of interest" description="Disordered" evidence="6">
    <location>
        <begin position="1282"/>
        <end position="1359"/>
    </location>
</feature>
<feature type="compositionally biased region" description="Low complexity" evidence="6">
    <location>
        <begin position="1234"/>
        <end position="1244"/>
    </location>
</feature>
<keyword evidence="9" id="KW-1185">Reference proteome</keyword>
<feature type="compositionally biased region" description="Basic and acidic residues" evidence="6">
    <location>
        <begin position="1245"/>
        <end position="1255"/>
    </location>
</feature>
<evidence type="ECO:0000313" key="8">
    <source>
        <dbReference type="EMBL" id="VUZ54570.1"/>
    </source>
</evidence>
<feature type="region of interest" description="Disordered" evidence="6">
    <location>
        <begin position="1"/>
        <end position="37"/>
    </location>
</feature>
<dbReference type="Pfam" id="PF12931">
    <property type="entry name" value="TPR_Sec16"/>
    <property type="match status" value="1"/>
</dbReference>
<proteinExistence type="inferred from homology"/>
<evidence type="ECO:0000256" key="4">
    <source>
        <dbReference type="ARBA" id="ARBA00022824"/>
    </source>
</evidence>
<feature type="compositionally biased region" description="Low complexity" evidence="6">
    <location>
        <begin position="943"/>
        <end position="952"/>
    </location>
</feature>
<dbReference type="CDD" id="cd09233">
    <property type="entry name" value="ACE1-Sec16-like"/>
    <property type="match status" value="1"/>
</dbReference>
<evidence type="ECO:0000259" key="7">
    <source>
        <dbReference type="Pfam" id="PF12931"/>
    </source>
</evidence>
<accession>A0A564Z548</accession>
<dbReference type="GO" id="GO:0070973">
    <property type="term" value="P:protein localization to endoplasmic reticulum exit site"/>
    <property type="evidence" value="ECO:0007669"/>
    <property type="project" value="TreeGrafter"/>
</dbReference>
<feature type="compositionally biased region" description="Low complexity" evidence="6">
    <location>
        <begin position="959"/>
        <end position="1008"/>
    </location>
</feature>
<evidence type="ECO:0000256" key="5">
    <source>
        <dbReference type="ARBA" id="ARBA00022892"/>
    </source>
</evidence>
<organism evidence="8 9">
    <name type="scientific">Hymenolepis diminuta</name>
    <name type="common">Rat tapeworm</name>
    <dbReference type="NCBI Taxonomy" id="6216"/>
    <lineage>
        <taxon>Eukaryota</taxon>
        <taxon>Metazoa</taxon>
        <taxon>Spiralia</taxon>
        <taxon>Lophotrochozoa</taxon>
        <taxon>Platyhelminthes</taxon>
        <taxon>Cestoda</taxon>
        <taxon>Eucestoda</taxon>
        <taxon>Cyclophyllidea</taxon>
        <taxon>Hymenolepididae</taxon>
        <taxon>Hymenolepis</taxon>
    </lineage>
</organism>
<dbReference type="GO" id="GO:0007030">
    <property type="term" value="P:Golgi organization"/>
    <property type="evidence" value="ECO:0007669"/>
    <property type="project" value="TreeGrafter"/>
</dbReference>
<feature type="compositionally biased region" description="Low complexity" evidence="6">
    <location>
        <begin position="1166"/>
        <end position="1175"/>
    </location>
</feature>
<evidence type="ECO:0000256" key="3">
    <source>
        <dbReference type="ARBA" id="ARBA00022448"/>
    </source>
</evidence>
<name>A0A564Z548_HYMDI</name>
<keyword evidence="3" id="KW-0813">Transport</keyword>
<reference evidence="8 9" key="1">
    <citation type="submission" date="2019-07" db="EMBL/GenBank/DDBJ databases">
        <authorList>
            <person name="Jastrzebski P J."/>
            <person name="Paukszto L."/>
            <person name="Jastrzebski P J."/>
        </authorList>
    </citation>
    <scope>NUCLEOTIDE SEQUENCE [LARGE SCALE GENOMIC DNA]</scope>
    <source>
        <strain evidence="8 9">WMS-il1</strain>
    </source>
</reference>
<feature type="compositionally biased region" description="Basic and acidic residues" evidence="6">
    <location>
        <begin position="1037"/>
        <end position="1046"/>
    </location>
</feature>
<feature type="compositionally biased region" description="Low complexity" evidence="6">
    <location>
        <begin position="1053"/>
        <end position="1064"/>
    </location>
</feature>
<feature type="region of interest" description="Disordered" evidence="6">
    <location>
        <begin position="1141"/>
        <end position="1266"/>
    </location>
</feature>
<feature type="region of interest" description="Disordered" evidence="6">
    <location>
        <begin position="523"/>
        <end position="544"/>
    </location>
</feature>
<dbReference type="EMBL" id="CABIJS010000665">
    <property type="protein sequence ID" value="VUZ54570.1"/>
    <property type="molecule type" value="Genomic_DNA"/>
</dbReference>